<dbReference type="RefSeq" id="XP_069199602.1">
    <property type="nucleotide sequence ID" value="XM_069346723.1"/>
</dbReference>
<keyword evidence="7" id="KW-1185">Reference proteome</keyword>
<reference evidence="6 7" key="1">
    <citation type="submission" date="2024-07" db="EMBL/GenBank/DDBJ databases">
        <title>Draft sequence of the Neodothiora populina.</title>
        <authorList>
            <person name="Drown D.D."/>
            <person name="Schuette U.S."/>
            <person name="Buechlein A.B."/>
            <person name="Rusch D.R."/>
            <person name="Winton L.W."/>
            <person name="Adams G.A."/>
        </authorList>
    </citation>
    <scope>NUCLEOTIDE SEQUENCE [LARGE SCALE GENOMIC DNA]</scope>
    <source>
        <strain evidence="6 7">CPC 39397</strain>
    </source>
</reference>
<dbReference type="InterPro" id="IPR007247">
    <property type="entry name" value="Ureidogly_lyase"/>
</dbReference>
<dbReference type="SUPFAM" id="SSF51182">
    <property type="entry name" value="RmlC-like cupins"/>
    <property type="match status" value="1"/>
</dbReference>
<comment type="catalytic activity">
    <reaction evidence="4">
        <text>(S)-ureidoglycolate = urea + glyoxylate</text>
        <dbReference type="Rhea" id="RHEA:11304"/>
        <dbReference type="ChEBI" id="CHEBI:16199"/>
        <dbReference type="ChEBI" id="CHEBI:36655"/>
        <dbReference type="ChEBI" id="CHEBI:57296"/>
        <dbReference type="EC" id="4.3.2.3"/>
    </reaction>
</comment>
<name>A0ABR3PB02_9PEZI</name>
<feature type="region of interest" description="Disordered" evidence="5">
    <location>
        <begin position="151"/>
        <end position="211"/>
    </location>
</feature>
<dbReference type="InterPro" id="IPR024060">
    <property type="entry name" value="Ureidoglycolate_lyase_dom_sf"/>
</dbReference>
<dbReference type="CDD" id="cd20298">
    <property type="entry name" value="cupin_UAH"/>
    <property type="match status" value="1"/>
</dbReference>
<dbReference type="PANTHER" id="PTHR21221:SF1">
    <property type="entry name" value="UREIDOGLYCOLATE LYASE"/>
    <property type="match status" value="1"/>
</dbReference>
<dbReference type="Gene3D" id="2.60.120.480">
    <property type="entry name" value="Ureidoglycolate hydrolase"/>
    <property type="match status" value="1"/>
</dbReference>
<evidence type="ECO:0000313" key="6">
    <source>
        <dbReference type="EMBL" id="KAL1303327.1"/>
    </source>
</evidence>
<dbReference type="InterPro" id="IPR011051">
    <property type="entry name" value="RmlC_Cupin_sf"/>
</dbReference>
<evidence type="ECO:0000256" key="3">
    <source>
        <dbReference type="ARBA" id="ARBA00023239"/>
    </source>
</evidence>
<dbReference type="InterPro" id="IPR047233">
    <property type="entry name" value="UAH_cupin"/>
</dbReference>
<proteinExistence type="predicted"/>
<dbReference type="Proteomes" id="UP001562354">
    <property type="component" value="Unassembled WGS sequence"/>
</dbReference>
<dbReference type="PANTHER" id="PTHR21221">
    <property type="entry name" value="UREIDOGLYCOLATE HYDROLASE"/>
    <property type="match status" value="1"/>
</dbReference>
<feature type="compositionally biased region" description="Basic and acidic residues" evidence="5">
    <location>
        <begin position="182"/>
        <end position="194"/>
    </location>
</feature>
<organism evidence="6 7">
    <name type="scientific">Neodothiora populina</name>
    <dbReference type="NCBI Taxonomy" id="2781224"/>
    <lineage>
        <taxon>Eukaryota</taxon>
        <taxon>Fungi</taxon>
        <taxon>Dikarya</taxon>
        <taxon>Ascomycota</taxon>
        <taxon>Pezizomycotina</taxon>
        <taxon>Dothideomycetes</taxon>
        <taxon>Dothideomycetidae</taxon>
        <taxon>Dothideales</taxon>
        <taxon>Dothioraceae</taxon>
        <taxon>Neodothiora</taxon>
    </lineage>
</organism>
<evidence type="ECO:0000256" key="1">
    <source>
        <dbReference type="ARBA" id="ARBA00011738"/>
    </source>
</evidence>
<evidence type="ECO:0000256" key="2">
    <source>
        <dbReference type="ARBA" id="ARBA00022631"/>
    </source>
</evidence>
<keyword evidence="2" id="KW-0659">Purine metabolism</keyword>
<gene>
    <name evidence="6" type="ORF">AAFC00_006728</name>
</gene>
<evidence type="ECO:0000313" key="7">
    <source>
        <dbReference type="Proteomes" id="UP001562354"/>
    </source>
</evidence>
<keyword evidence="3" id="KW-0456">Lyase</keyword>
<dbReference type="Pfam" id="PF04115">
    <property type="entry name" value="Ureidogly_lyase"/>
    <property type="match status" value="1"/>
</dbReference>
<dbReference type="GeneID" id="95980427"/>
<evidence type="ECO:0000256" key="5">
    <source>
        <dbReference type="SAM" id="MobiDB-lite"/>
    </source>
</evidence>
<comment type="subunit">
    <text evidence="1">Homodimer.</text>
</comment>
<sequence>MPPLPQIVAPNLRVSVQPLEPQAFAPFGTVIQNPEHASSKTDAGAYDVVSANQGSALKYLDVTHMANHYDVAPSGKPAKVVMNMFVCSPRQLDNVTAVQRSGLGSTNGASSAFSVRILERHPFTPQTFVPTGLCAADKSTQYLVIVAPTRQASPGSAGDTTLPYPPHRPVRRRSITSILSRSRGDQTSDSKDKLPVTGFPATGPQRPKGIEEPDLSQLKAFIADGSQSVTYGPGTWHAPMVVLGASSVDFVVVQYANGVALEDCQEVAVAPKSGAQGLQVIIDQFDLDQKWIEKARL</sequence>
<protein>
    <recommendedName>
        <fullName evidence="8">Ureidoglycolate hydrolase</fullName>
    </recommendedName>
</protein>
<comment type="caution">
    <text evidence="6">The sequence shown here is derived from an EMBL/GenBank/DDBJ whole genome shotgun (WGS) entry which is preliminary data.</text>
</comment>
<dbReference type="EMBL" id="JBFMKM010000010">
    <property type="protein sequence ID" value="KAL1303327.1"/>
    <property type="molecule type" value="Genomic_DNA"/>
</dbReference>
<evidence type="ECO:0008006" key="8">
    <source>
        <dbReference type="Google" id="ProtNLM"/>
    </source>
</evidence>
<accession>A0ABR3PB02</accession>
<evidence type="ECO:0000256" key="4">
    <source>
        <dbReference type="ARBA" id="ARBA00047684"/>
    </source>
</evidence>